<dbReference type="EMBL" id="QLLO01000005">
    <property type="protein sequence ID" value="RAJ14601.1"/>
    <property type="molecule type" value="Genomic_DNA"/>
</dbReference>
<keyword evidence="1" id="KW-0812">Transmembrane</keyword>
<accession>A0A327RD14</accession>
<organism evidence="2 3">
    <name type="scientific">Olleya aquimaris</name>
    <dbReference type="NCBI Taxonomy" id="639310"/>
    <lineage>
        <taxon>Bacteria</taxon>
        <taxon>Pseudomonadati</taxon>
        <taxon>Bacteroidota</taxon>
        <taxon>Flavobacteriia</taxon>
        <taxon>Flavobacteriales</taxon>
        <taxon>Flavobacteriaceae</taxon>
    </lineage>
</organism>
<proteinExistence type="predicted"/>
<dbReference type="OrthoDB" id="1454197at2"/>
<protein>
    <submittedName>
        <fullName evidence="2">Uncharacterized protein</fullName>
    </submittedName>
</protein>
<evidence type="ECO:0000313" key="2">
    <source>
        <dbReference type="EMBL" id="RAJ14601.1"/>
    </source>
</evidence>
<gene>
    <name evidence="2" type="ORF">LY08_01780</name>
</gene>
<sequence length="67" mass="7000">MNKTIKMVLMVAGIALLIYGIYTMVAPEAAISVGPLNMEAQDNTNSYITIGLGVVALIVAFLGGKKS</sequence>
<comment type="caution">
    <text evidence="2">The sequence shown here is derived from an EMBL/GenBank/DDBJ whole genome shotgun (WGS) entry which is preliminary data.</text>
</comment>
<name>A0A327RD14_9FLAO</name>
<keyword evidence="1" id="KW-0472">Membrane</keyword>
<keyword evidence="1" id="KW-1133">Transmembrane helix</keyword>
<dbReference type="AlphaFoldDB" id="A0A327RD14"/>
<feature type="transmembrane region" description="Helical" evidence="1">
    <location>
        <begin position="7"/>
        <end position="26"/>
    </location>
</feature>
<reference evidence="2 3" key="1">
    <citation type="submission" date="2018-06" db="EMBL/GenBank/DDBJ databases">
        <title>Genomic Encyclopedia of Archaeal and Bacterial Type Strains, Phase II (KMG-II): from individual species to whole genera.</title>
        <authorList>
            <person name="Goeker M."/>
        </authorList>
    </citation>
    <scope>NUCLEOTIDE SEQUENCE [LARGE SCALE GENOMIC DNA]</scope>
    <source>
        <strain evidence="2 3">DSM 24464</strain>
    </source>
</reference>
<feature type="transmembrane region" description="Helical" evidence="1">
    <location>
        <begin position="46"/>
        <end position="64"/>
    </location>
</feature>
<evidence type="ECO:0000256" key="1">
    <source>
        <dbReference type="SAM" id="Phobius"/>
    </source>
</evidence>
<dbReference type="Proteomes" id="UP000248703">
    <property type="component" value="Unassembled WGS sequence"/>
</dbReference>
<evidence type="ECO:0000313" key="3">
    <source>
        <dbReference type="Proteomes" id="UP000248703"/>
    </source>
</evidence>
<keyword evidence="3" id="KW-1185">Reference proteome</keyword>
<dbReference type="RefSeq" id="WP_111660087.1">
    <property type="nucleotide sequence ID" value="NZ_QLLO01000005.1"/>
</dbReference>